<dbReference type="GeneID" id="66993046"/>
<name>A0A8E0QUC5_9EURO</name>
<dbReference type="EMBL" id="BBXM02000004">
    <property type="protein sequence ID" value="GIC89166.1"/>
    <property type="molecule type" value="Genomic_DNA"/>
</dbReference>
<feature type="transmembrane region" description="Helical" evidence="6">
    <location>
        <begin position="218"/>
        <end position="239"/>
    </location>
</feature>
<feature type="transmembrane region" description="Helical" evidence="6">
    <location>
        <begin position="65"/>
        <end position="82"/>
    </location>
</feature>
<feature type="transmembrane region" description="Helical" evidence="6">
    <location>
        <begin position="102"/>
        <end position="120"/>
    </location>
</feature>
<evidence type="ECO:0000313" key="9">
    <source>
        <dbReference type="Proteomes" id="UP000036893"/>
    </source>
</evidence>
<sequence length="515" mass="56765">MEKELIKAGLGDSQRVSAMDEKQSVPIELGVIGETTLEQNGIKIHPQPTSDPLDPLNWSRLEKHTILGIVMFKYFLFTYITTTTVPSFPELQSQFSISYSEVNWTVAIPALGLAVGPLFWTSFSDIYGRRTIFITGTIIALVSTIGVAVADNYGGYMAARFFQGFGVSPAATVGMAVVNDLFFDYERGQKLGLWVLAIDSGLLLGPTFGGFLNVVSAAWINWFNAILFAVLLVLELFLMPETLYPRATMLQRMPREGHKPPTSSDIEQSPADEKTGAMAAATGPAIPRTKELGFFNVRPVAGMRHPKPWDSVVRFILTFRFPVVVISVIGYCFLWYWWILSVITMVPAAYPSYTPLIQGLLFLGLFLGTVTSEICCSGRLSDYIVGRLAKRKGSVRVAEMRLWLAYPAILITAVAAGIQIGNTVTSSYIIDSYPLQSTSVINFYAVFLNLSAFMNPFFIAQWQATAGYTWTFTTQALIVAVAGTAVFALLHWFGASMRKKSPVPSWVNPEFDSGC</sequence>
<comment type="subcellular location">
    <subcellularLocation>
        <location evidence="1">Membrane</location>
        <topology evidence="1">Multi-pass membrane protein</topology>
    </subcellularLocation>
</comment>
<dbReference type="InterPro" id="IPR036259">
    <property type="entry name" value="MFS_trans_sf"/>
</dbReference>
<dbReference type="PANTHER" id="PTHR23502:SF139">
    <property type="entry name" value="MAJOR FACILITATOR SUPERFAMILY (MFS) PROFILE DOMAIN-CONTAINING PROTEIN-RELATED"/>
    <property type="match status" value="1"/>
</dbReference>
<feature type="domain" description="Major facilitator superfamily (MFS) profile" evidence="7">
    <location>
        <begin position="66"/>
        <end position="515"/>
    </location>
</feature>
<evidence type="ECO:0000256" key="3">
    <source>
        <dbReference type="ARBA" id="ARBA00022989"/>
    </source>
</evidence>
<dbReference type="Proteomes" id="UP000036893">
    <property type="component" value="Unassembled WGS sequence"/>
</dbReference>
<dbReference type="InterPro" id="IPR020846">
    <property type="entry name" value="MFS_dom"/>
</dbReference>
<evidence type="ECO:0000256" key="5">
    <source>
        <dbReference type="SAM" id="MobiDB-lite"/>
    </source>
</evidence>
<dbReference type="RefSeq" id="XP_043146432.1">
    <property type="nucleotide sequence ID" value="XM_043290497.1"/>
</dbReference>
<keyword evidence="4 6" id="KW-0472">Membrane</keyword>
<feature type="transmembrane region" description="Helical" evidence="6">
    <location>
        <begin position="359"/>
        <end position="381"/>
    </location>
</feature>
<organism evidence="8 9">
    <name type="scientific">Aspergillus udagawae</name>
    <dbReference type="NCBI Taxonomy" id="91492"/>
    <lineage>
        <taxon>Eukaryota</taxon>
        <taxon>Fungi</taxon>
        <taxon>Dikarya</taxon>
        <taxon>Ascomycota</taxon>
        <taxon>Pezizomycotina</taxon>
        <taxon>Eurotiomycetes</taxon>
        <taxon>Eurotiomycetidae</taxon>
        <taxon>Eurotiales</taxon>
        <taxon>Aspergillaceae</taxon>
        <taxon>Aspergillus</taxon>
        <taxon>Aspergillus subgen. Fumigati</taxon>
    </lineage>
</organism>
<feature type="region of interest" description="Disordered" evidence="5">
    <location>
        <begin position="254"/>
        <end position="273"/>
    </location>
</feature>
<dbReference type="Pfam" id="PF07690">
    <property type="entry name" value="MFS_1"/>
    <property type="match status" value="1"/>
</dbReference>
<evidence type="ECO:0000256" key="2">
    <source>
        <dbReference type="ARBA" id="ARBA00022692"/>
    </source>
</evidence>
<feature type="transmembrane region" description="Helical" evidence="6">
    <location>
        <begin position="402"/>
        <end position="421"/>
    </location>
</feature>
<reference evidence="8" key="1">
    <citation type="journal article" date="2015" name="Genome Announc.">
        <title>Draft Genome Sequence of the Pathogenic Filamentous Fungus Aspergillus udagawae Strain IFM 46973T.</title>
        <authorList>
            <person name="Kusuya Y."/>
            <person name="Takahashi-Nakaguchi A."/>
            <person name="Takahashi H."/>
            <person name="Yaguchi T."/>
        </authorList>
    </citation>
    <scope>NUCLEOTIDE SEQUENCE</scope>
    <source>
        <strain evidence="8">IFM 46973</strain>
    </source>
</reference>
<accession>A0A8E0QUC5</accession>
<feature type="transmembrane region" description="Helical" evidence="6">
    <location>
        <begin position="191"/>
        <end position="212"/>
    </location>
</feature>
<dbReference type="GO" id="GO:0005886">
    <property type="term" value="C:plasma membrane"/>
    <property type="evidence" value="ECO:0007669"/>
    <property type="project" value="TreeGrafter"/>
</dbReference>
<dbReference type="PANTHER" id="PTHR23502">
    <property type="entry name" value="MAJOR FACILITATOR SUPERFAMILY"/>
    <property type="match status" value="1"/>
</dbReference>
<feature type="transmembrane region" description="Helical" evidence="6">
    <location>
        <begin position="312"/>
        <end position="339"/>
    </location>
</feature>
<evidence type="ECO:0000256" key="4">
    <source>
        <dbReference type="ARBA" id="ARBA00023136"/>
    </source>
</evidence>
<gene>
    <name evidence="8" type="ORF">Aud_005569</name>
</gene>
<dbReference type="PROSITE" id="PS50850">
    <property type="entry name" value="MFS"/>
    <property type="match status" value="1"/>
</dbReference>
<dbReference type="SUPFAM" id="SSF103473">
    <property type="entry name" value="MFS general substrate transporter"/>
    <property type="match status" value="1"/>
</dbReference>
<feature type="transmembrane region" description="Helical" evidence="6">
    <location>
        <begin position="472"/>
        <end position="493"/>
    </location>
</feature>
<feature type="transmembrane region" description="Helical" evidence="6">
    <location>
        <begin position="132"/>
        <end position="149"/>
    </location>
</feature>
<keyword evidence="2 6" id="KW-0812">Transmembrane</keyword>
<dbReference type="AlphaFoldDB" id="A0A8E0QUC5"/>
<evidence type="ECO:0000256" key="6">
    <source>
        <dbReference type="SAM" id="Phobius"/>
    </source>
</evidence>
<feature type="transmembrane region" description="Helical" evidence="6">
    <location>
        <begin position="441"/>
        <end position="460"/>
    </location>
</feature>
<comment type="caution">
    <text evidence="8">The sequence shown here is derived from an EMBL/GenBank/DDBJ whole genome shotgun (WGS) entry which is preliminary data.</text>
</comment>
<reference evidence="8" key="2">
    <citation type="submission" date="2021-01" db="EMBL/GenBank/DDBJ databases">
        <title>Pan-genome distribution and transcriptional activeness of fungal secondary metabolism genes in Aspergillus section Fumigati.</title>
        <authorList>
            <person name="Takahashi H."/>
            <person name="Umemura M."/>
            <person name="Ninomiya A."/>
            <person name="Kusuya Y."/>
            <person name="Urayama S."/>
            <person name="Shimizu M."/>
            <person name="Watanabe A."/>
            <person name="Kamei K."/>
            <person name="Yaguchi T."/>
            <person name="Hagiwara D."/>
        </authorList>
    </citation>
    <scope>NUCLEOTIDE SEQUENCE</scope>
    <source>
        <strain evidence="8">IFM 46973</strain>
    </source>
</reference>
<feature type="transmembrane region" description="Helical" evidence="6">
    <location>
        <begin position="161"/>
        <end position="179"/>
    </location>
</feature>
<protein>
    <recommendedName>
        <fullName evidence="7">Major facilitator superfamily (MFS) profile domain-containing protein</fullName>
    </recommendedName>
</protein>
<proteinExistence type="predicted"/>
<evidence type="ECO:0000256" key="1">
    <source>
        <dbReference type="ARBA" id="ARBA00004141"/>
    </source>
</evidence>
<dbReference type="GO" id="GO:0022857">
    <property type="term" value="F:transmembrane transporter activity"/>
    <property type="evidence" value="ECO:0007669"/>
    <property type="project" value="InterPro"/>
</dbReference>
<evidence type="ECO:0000313" key="8">
    <source>
        <dbReference type="EMBL" id="GIC89166.1"/>
    </source>
</evidence>
<dbReference type="InterPro" id="IPR011701">
    <property type="entry name" value="MFS"/>
</dbReference>
<keyword evidence="3 6" id="KW-1133">Transmembrane helix</keyword>
<dbReference type="Gene3D" id="1.20.1250.20">
    <property type="entry name" value="MFS general substrate transporter like domains"/>
    <property type="match status" value="1"/>
</dbReference>
<evidence type="ECO:0000259" key="7">
    <source>
        <dbReference type="PROSITE" id="PS50850"/>
    </source>
</evidence>